<name>A0A131XPH0_IXORI</name>
<sequence>MHFCKCLFLYWNTFSPFLQGYLRDIPSHKRKMYLSICILGLKMHVFQYLYFQMLFGVPLPSPGMGPVPCCHCSATYLTEFHSAAMCPWLSQ</sequence>
<dbReference type="AlphaFoldDB" id="A0A131XPH0"/>
<reference evidence="2" key="1">
    <citation type="submission" date="2016-02" db="EMBL/GenBank/DDBJ databases">
        <title>RNAseq analyses of the midgut from blood- or serum-fed Ixodes ricinus ticks.</title>
        <authorList>
            <person name="Perner J."/>
            <person name="Provaznik J."/>
            <person name="Schrenkova J."/>
            <person name="Urbanova V."/>
            <person name="Ribeiro J.M."/>
            <person name="Kopacek P."/>
        </authorList>
    </citation>
    <scope>NUCLEOTIDE SEQUENCE</scope>
    <source>
        <tissue evidence="2">Gut</tissue>
    </source>
</reference>
<feature type="transmembrane region" description="Helical" evidence="1">
    <location>
        <begin position="32"/>
        <end position="51"/>
    </location>
</feature>
<proteinExistence type="evidence at transcript level"/>
<keyword evidence="1" id="KW-1133">Transmembrane helix</keyword>
<keyword evidence="1" id="KW-0472">Membrane</keyword>
<protein>
    <submittedName>
        <fullName evidence="2">Putative conserved plasma membrane protein</fullName>
    </submittedName>
</protein>
<organism evidence="2">
    <name type="scientific">Ixodes ricinus</name>
    <name type="common">Common tick</name>
    <name type="synonym">Acarus ricinus</name>
    <dbReference type="NCBI Taxonomy" id="34613"/>
    <lineage>
        <taxon>Eukaryota</taxon>
        <taxon>Metazoa</taxon>
        <taxon>Ecdysozoa</taxon>
        <taxon>Arthropoda</taxon>
        <taxon>Chelicerata</taxon>
        <taxon>Arachnida</taxon>
        <taxon>Acari</taxon>
        <taxon>Parasitiformes</taxon>
        <taxon>Ixodida</taxon>
        <taxon>Ixodoidea</taxon>
        <taxon>Ixodidae</taxon>
        <taxon>Ixodinae</taxon>
        <taxon>Ixodes</taxon>
    </lineage>
</organism>
<evidence type="ECO:0000256" key="1">
    <source>
        <dbReference type="SAM" id="Phobius"/>
    </source>
</evidence>
<accession>A0A131XPH0</accession>
<dbReference type="EMBL" id="GEFM01006683">
    <property type="protein sequence ID" value="JAP69113.1"/>
    <property type="molecule type" value="mRNA"/>
</dbReference>
<keyword evidence="1" id="KW-0812">Transmembrane</keyword>
<evidence type="ECO:0000313" key="2">
    <source>
        <dbReference type="EMBL" id="JAP69113.1"/>
    </source>
</evidence>